<dbReference type="Pfam" id="PF13731">
    <property type="entry name" value="WxL"/>
    <property type="match status" value="1"/>
</dbReference>
<proteinExistence type="predicted"/>
<name>A0ABS3HPJ2_9ENTE</name>
<protein>
    <submittedName>
        <fullName evidence="4">WxL domain-containing protein</fullName>
    </submittedName>
</protein>
<feature type="chain" id="PRO_5047447441" evidence="2">
    <location>
        <begin position="26"/>
        <end position="227"/>
    </location>
</feature>
<dbReference type="RefSeq" id="WP_206964369.1">
    <property type="nucleotide sequence ID" value="NZ_JAFLVX010000004.1"/>
</dbReference>
<feature type="region of interest" description="Disordered" evidence="1">
    <location>
        <begin position="38"/>
        <end position="61"/>
    </location>
</feature>
<dbReference type="EMBL" id="JAFLVX010000004">
    <property type="protein sequence ID" value="MBO0475663.1"/>
    <property type="molecule type" value="Genomic_DNA"/>
</dbReference>
<dbReference type="Proteomes" id="UP000664857">
    <property type="component" value="Unassembled WGS sequence"/>
</dbReference>
<evidence type="ECO:0000256" key="2">
    <source>
        <dbReference type="SAM" id="SignalP"/>
    </source>
</evidence>
<feature type="signal peptide" evidence="2">
    <location>
        <begin position="1"/>
        <end position="25"/>
    </location>
</feature>
<evidence type="ECO:0000313" key="4">
    <source>
        <dbReference type="EMBL" id="MBO0475663.1"/>
    </source>
</evidence>
<reference evidence="4 5" key="1">
    <citation type="submission" date="2021-03" db="EMBL/GenBank/DDBJ databases">
        <title>Enterococcal diversity collection.</title>
        <authorList>
            <person name="Gilmore M.S."/>
            <person name="Schwartzman J."/>
            <person name="Van Tyne D."/>
            <person name="Martin M."/>
            <person name="Earl A.M."/>
            <person name="Manson A.L."/>
            <person name="Straub T."/>
            <person name="Salamzade R."/>
            <person name="Saavedra J."/>
            <person name="Lebreton F."/>
            <person name="Prichula J."/>
            <person name="Schaufler K."/>
            <person name="Gaca A."/>
            <person name="Sgardioli B."/>
            <person name="Wagenaar J."/>
            <person name="Strong T."/>
        </authorList>
    </citation>
    <scope>NUCLEOTIDE SEQUENCE [LARGE SCALE GENOMIC DNA]</scope>
    <source>
        <strain evidence="4 5">DIV0080</strain>
    </source>
</reference>
<organism evidence="4 5">
    <name type="scientific">Candidatus Vagococcus giribetii</name>
    <dbReference type="NCBI Taxonomy" id="2230876"/>
    <lineage>
        <taxon>Bacteria</taxon>
        <taxon>Bacillati</taxon>
        <taxon>Bacillota</taxon>
        <taxon>Bacilli</taxon>
        <taxon>Lactobacillales</taxon>
        <taxon>Enterococcaceae</taxon>
        <taxon>Vagococcus</taxon>
    </lineage>
</organism>
<dbReference type="InterPro" id="IPR027994">
    <property type="entry name" value="WxL_dom"/>
</dbReference>
<evidence type="ECO:0000313" key="5">
    <source>
        <dbReference type="Proteomes" id="UP000664857"/>
    </source>
</evidence>
<keyword evidence="2" id="KW-0732">Signal</keyword>
<evidence type="ECO:0000256" key="1">
    <source>
        <dbReference type="SAM" id="MobiDB-lite"/>
    </source>
</evidence>
<gene>
    <name evidence="4" type="ORF">DOK76_01190</name>
</gene>
<sequence>MKKNKLLVSTLILGGMFATAASASAAEGDFVPTEENTAGEITINAPDTQTPVDPEGGEGDGEGTGQIGLLTLDYVPSFNFGEIEISSSTQTVTNTSINPYVQTTDVRGTGEGWSLSLEISPFTSGTEATGIETLKGAIVTISGLTSSVTDTDSTSTAPTSGTDLTFAVGEAAASNVLLNSGMNSGMGTWVSKFEKAGEQSVSLTIPSGNKAGTYTSDFNWTLGNAPA</sequence>
<accession>A0ABS3HPJ2</accession>
<evidence type="ECO:0000259" key="3">
    <source>
        <dbReference type="Pfam" id="PF13731"/>
    </source>
</evidence>
<comment type="caution">
    <text evidence="4">The sequence shown here is derived from an EMBL/GenBank/DDBJ whole genome shotgun (WGS) entry which is preliminary data.</text>
</comment>
<keyword evidence="5" id="KW-1185">Reference proteome</keyword>
<feature type="domain" description="WxL" evidence="3">
    <location>
        <begin position="34"/>
        <end position="226"/>
    </location>
</feature>